<feature type="compositionally biased region" description="Low complexity" evidence="2">
    <location>
        <begin position="1"/>
        <end position="14"/>
    </location>
</feature>
<feature type="region of interest" description="Disordered" evidence="2">
    <location>
        <begin position="1"/>
        <end position="24"/>
    </location>
</feature>
<feature type="coiled-coil region" evidence="1">
    <location>
        <begin position="330"/>
        <end position="411"/>
    </location>
</feature>
<dbReference type="Gene3D" id="3.40.1140.10">
    <property type="match status" value="1"/>
</dbReference>
<proteinExistence type="predicted"/>
<dbReference type="AlphaFoldDB" id="A0A3P1WQI2"/>
<name>A0A3P1WQI2_9ACTN</name>
<dbReference type="InterPro" id="IPR027417">
    <property type="entry name" value="P-loop_NTPase"/>
</dbReference>
<feature type="coiled-coil region" evidence="1">
    <location>
        <begin position="652"/>
        <end position="730"/>
    </location>
</feature>
<accession>A0A3P1WQI2</accession>
<evidence type="ECO:0000313" key="3">
    <source>
        <dbReference type="EMBL" id="RRD48862.1"/>
    </source>
</evidence>
<keyword evidence="1" id="KW-0175">Coiled coil</keyword>
<comment type="caution">
    <text evidence="3">The sequence shown here is derived from an EMBL/GenBank/DDBJ whole genome shotgun (WGS) entry which is preliminary data.</text>
</comment>
<dbReference type="Pfam" id="PF13555">
    <property type="entry name" value="AAA_29"/>
    <property type="match status" value="1"/>
</dbReference>
<evidence type="ECO:0000313" key="4">
    <source>
        <dbReference type="Proteomes" id="UP000280935"/>
    </source>
</evidence>
<protein>
    <recommendedName>
        <fullName evidence="5">ATP-binding protein</fullName>
    </recommendedName>
</protein>
<dbReference type="Pfam" id="PF13558">
    <property type="entry name" value="SbcC_Walker_B"/>
    <property type="match status" value="1"/>
</dbReference>
<gene>
    <name evidence="3" type="ORF">EII35_10920</name>
</gene>
<evidence type="ECO:0000256" key="2">
    <source>
        <dbReference type="SAM" id="MobiDB-lite"/>
    </source>
</evidence>
<evidence type="ECO:0000256" key="1">
    <source>
        <dbReference type="SAM" id="Coils"/>
    </source>
</evidence>
<evidence type="ECO:0008006" key="5">
    <source>
        <dbReference type="Google" id="ProtNLM"/>
    </source>
</evidence>
<dbReference type="EMBL" id="RQYT01000028">
    <property type="protein sequence ID" value="RRD48862.1"/>
    <property type="molecule type" value="Genomic_DNA"/>
</dbReference>
<organism evidence="3 4">
    <name type="scientific">Arachnia propionica</name>
    <dbReference type="NCBI Taxonomy" id="1750"/>
    <lineage>
        <taxon>Bacteria</taxon>
        <taxon>Bacillati</taxon>
        <taxon>Actinomycetota</taxon>
        <taxon>Actinomycetes</taxon>
        <taxon>Propionibacteriales</taxon>
        <taxon>Propionibacteriaceae</taxon>
        <taxon>Arachnia</taxon>
    </lineage>
</organism>
<sequence>MTRTTWTPTCPRRTAMSEAPSLPGFADETQQWRARCLQVVNWGGFHGHKRIDIAEGTTLISGGSGTGKSTLLDAYTALMMPSSVPFNGASNNATVGRARDASQRNVLTYLKGKRDTADDGTDQVLRGDDAPIWGALAMTFQDDLGRRFTPLRTYYVPVGASHTSEVTMKLFTIPGDIDLQELAAVAASRFDPRVMRTHFPAIVHHDTLTRFFDAVTSRLGIGSSGEGERALRLLARIQAGHQVKTVDRLYKELVLERPRTFDAAERVLEQFASLDQSYRDLETDGEKKRILDPIPGLHIDYLQAKGRAERIDRYGLTTGDDHTPYRLWQLRAEERLLREAEDRNRDQRRDATAAVDAAREAVARTDERVRQVEEQIRANGGGALETLGADIERGEARRERAARALDEFRERTEVLGIDDLDQAGFEDLQRRARDFLTRADEASTDLMGRRDRCIEARPALDGEIEAIGQELESLRHRSGLVPMDHDRARNLIAEACGMSPAELPFAAELMDLAPEYEQWRLAAEVTLRGVGLTLLMDHRRQREIRQRIDGLELGRRISFEGVELGLPLRESGDERYLSGRLRFKVDSPFAGWVQERVSRPGFDHLCVDGPEQLGGDEPKVTIRGQVSSGRRGAHGWNRNQRPVLGFDSATRVAELQQQLQDRVAERTRLAEEIEGLQEAHERLRREEAAHTTVLATAWENIDVAVIDAELAELRARHEALLRNSDILTELKGSLDALVARREEQRLAHHQATLLLEGFRTEHGEIVDRQDAVALEVEALEGAGVARLDADDEGHLDEALREGRGEVTWQGLRDAMRDLGRRLRTELGTESARAEMLEGQLRTIFERFNDRWPDPNRGVDVASYRDYAEILTGIIHHGLFERRQVFKRHFQEWSGNDLKLLGDSFEEALEDIHDRLDPVNDILGDLPFGAGEDRLRITVRQLHPQALTVFRRQLRQLSSNVAVEWDDEQMDERFAQLRSFVTSLAEVEGSSARDDLLDVRRHIEVTATKVDREGRVLSTYASLGGKSGGESQELVSFIVGAALRYQLGDETRTKPRFAPVLLDEGFIKADGEFAFRAVRAWRGLGFQLIIGAPLDKVTGLEPHCDLILAVTKNDRTGYSYIQPLQEIEDDDSLEPEEAATPG</sequence>
<dbReference type="OrthoDB" id="174137at2"/>
<dbReference type="Proteomes" id="UP000280935">
    <property type="component" value="Unassembled WGS sequence"/>
</dbReference>
<dbReference type="SUPFAM" id="SSF52540">
    <property type="entry name" value="P-loop containing nucleoside triphosphate hydrolases"/>
    <property type="match status" value="1"/>
</dbReference>
<reference evidence="3 4" key="1">
    <citation type="submission" date="2018-11" db="EMBL/GenBank/DDBJ databases">
        <title>Genomes From Bacteria Associated with the Canine Oral Cavity: a Test Case for Automated Genome-Based Taxonomic Assignment.</title>
        <authorList>
            <person name="Coil D.A."/>
            <person name="Jospin G."/>
            <person name="Darling A.E."/>
            <person name="Wallis C."/>
            <person name="Davis I.J."/>
            <person name="Harris S."/>
            <person name="Eisen J.A."/>
            <person name="Holcombe L.J."/>
            <person name="O'Flynn C."/>
        </authorList>
    </citation>
    <scope>NUCLEOTIDE SEQUENCE [LARGE SCALE GENOMIC DNA]</scope>
    <source>
        <strain evidence="3 4">OH2822_COT-296</strain>
    </source>
</reference>